<accession>A0A0D3KBR4</accession>
<proteinExistence type="predicted"/>
<dbReference type="AlphaFoldDB" id="A0A0D3KBR4"/>
<name>A0A0D3KBR4_EMIH1</name>
<reference evidence="1" key="2">
    <citation type="submission" date="2024-10" db="UniProtKB">
        <authorList>
            <consortium name="EnsemblProtists"/>
        </authorList>
    </citation>
    <scope>IDENTIFICATION</scope>
</reference>
<dbReference type="HOGENOM" id="CLU_1859045_0_0_1"/>
<evidence type="ECO:0000313" key="2">
    <source>
        <dbReference type="Proteomes" id="UP000013827"/>
    </source>
</evidence>
<protein>
    <submittedName>
        <fullName evidence="1">Uncharacterized protein</fullName>
    </submittedName>
</protein>
<sequence length="138" mass="14113">MTKSSVGDSCALDATLSTDIPAAPVLVWTPPCRLRAPRCNRTASGCLSAGVAMGRGGGGDEEGEEAEADVDIDEVPALGWSLLAEACDADLAGSAPQGADGDDTVPYWPHGAASVASAARRDLVLAYAEVAWRRRDAA</sequence>
<dbReference type="KEGG" id="ehx:EMIHUDRAFT_202431"/>
<dbReference type="GeneID" id="17278470"/>
<dbReference type="EnsemblProtists" id="EOD33199">
    <property type="protein sequence ID" value="EOD33199"/>
    <property type="gene ID" value="EMIHUDRAFT_202431"/>
</dbReference>
<organism evidence="1 2">
    <name type="scientific">Emiliania huxleyi (strain CCMP1516)</name>
    <dbReference type="NCBI Taxonomy" id="280463"/>
    <lineage>
        <taxon>Eukaryota</taxon>
        <taxon>Haptista</taxon>
        <taxon>Haptophyta</taxon>
        <taxon>Prymnesiophyceae</taxon>
        <taxon>Isochrysidales</taxon>
        <taxon>Noelaerhabdaceae</taxon>
        <taxon>Emiliania</taxon>
    </lineage>
</organism>
<reference evidence="2" key="1">
    <citation type="journal article" date="2013" name="Nature">
        <title>Pan genome of the phytoplankton Emiliania underpins its global distribution.</title>
        <authorList>
            <person name="Read B.A."/>
            <person name="Kegel J."/>
            <person name="Klute M.J."/>
            <person name="Kuo A."/>
            <person name="Lefebvre S.C."/>
            <person name="Maumus F."/>
            <person name="Mayer C."/>
            <person name="Miller J."/>
            <person name="Monier A."/>
            <person name="Salamov A."/>
            <person name="Young J."/>
            <person name="Aguilar M."/>
            <person name="Claverie J.M."/>
            <person name="Frickenhaus S."/>
            <person name="Gonzalez K."/>
            <person name="Herman E.K."/>
            <person name="Lin Y.C."/>
            <person name="Napier J."/>
            <person name="Ogata H."/>
            <person name="Sarno A.F."/>
            <person name="Shmutz J."/>
            <person name="Schroeder D."/>
            <person name="de Vargas C."/>
            <person name="Verret F."/>
            <person name="von Dassow P."/>
            <person name="Valentin K."/>
            <person name="Van de Peer Y."/>
            <person name="Wheeler G."/>
            <person name="Dacks J.B."/>
            <person name="Delwiche C.F."/>
            <person name="Dyhrman S.T."/>
            <person name="Glockner G."/>
            <person name="John U."/>
            <person name="Richards T."/>
            <person name="Worden A.Z."/>
            <person name="Zhang X."/>
            <person name="Grigoriev I.V."/>
            <person name="Allen A.E."/>
            <person name="Bidle K."/>
            <person name="Borodovsky M."/>
            <person name="Bowler C."/>
            <person name="Brownlee C."/>
            <person name="Cock J.M."/>
            <person name="Elias M."/>
            <person name="Gladyshev V.N."/>
            <person name="Groth M."/>
            <person name="Guda C."/>
            <person name="Hadaegh A."/>
            <person name="Iglesias-Rodriguez M.D."/>
            <person name="Jenkins J."/>
            <person name="Jones B.M."/>
            <person name="Lawson T."/>
            <person name="Leese F."/>
            <person name="Lindquist E."/>
            <person name="Lobanov A."/>
            <person name="Lomsadze A."/>
            <person name="Malik S.B."/>
            <person name="Marsh M.E."/>
            <person name="Mackinder L."/>
            <person name="Mock T."/>
            <person name="Mueller-Roeber B."/>
            <person name="Pagarete A."/>
            <person name="Parker M."/>
            <person name="Probert I."/>
            <person name="Quesneville H."/>
            <person name="Raines C."/>
            <person name="Rensing S.A."/>
            <person name="Riano-Pachon D.M."/>
            <person name="Richier S."/>
            <person name="Rokitta S."/>
            <person name="Shiraiwa Y."/>
            <person name="Soanes D.M."/>
            <person name="van der Giezen M."/>
            <person name="Wahlund T.M."/>
            <person name="Williams B."/>
            <person name="Wilson W."/>
            <person name="Wolfe G."/>
            <person name="Wurch L.L."/>
        </authorList>
    </citation>
    <scope>NUCLEOTIDE SEQUENCE</scope>
</reference>
<dbReference type="PaxDb" id="2903-EOD33199"/>
<keyword evidence="2" id="KW-1185">Reference proteome</keyword>
<dbReference type="RefSeq" id="XP_005785628.1">
    <property type="nucleotide sequence ID" value="XM_005785571.1"/>
</dbReference>
<dbReference type="Proteomes" id="UP000013827">
    <property type="component" value="Unassembled WGS sequence"/>
</dbReference>
<evidence type="ECO:0000313" key="1">
    <source>
        <dbReference type="EnsemblProtists" id="EOD33199"/>
    </source>
</evidence>